<dbReference type="InParanoid" id="A0A452CJS1"/>
<name>A0A452CJS1_BALAC</name>
<evidence type="ECO:0000313" key="2">
    <source>
        <dbReference type="Proteomes" id="UP001652580"/>
    </source>
</evidence>
<evidence type="ECO:0000313" key="3">
    <source>
        <dbReference type="RefSeq" id="XP_028023249.2"/>
    </source>
</evidence>
<protein>
    <submittedName>
        <fullName evidence="3">Uncharacterized protein LOC114238347</fullName>
    </submittedName>
</protein>
<feature type="region of interest" description="Disordered" evidence="1">
    <location>
        <begin position="137"/>
        <end position="156"/>
    </location>
</feature>
<sequence>MLSPQRDRPRQPRSALFPQLGSLAQHCPSAPAAGLGKVLSKVWPPTRKSLASAASLQQLDLQLDLPNQQGEPILHSPVVLTQGPKSKERHLLLFRGRLVIAKQRGVLRAANARRSPATFQSEWAVRLLLRGHFLQSSEAAEPTGPSPSDGSTEASAGALAGGLNISHFRQHGSLRF</sequence>
<dbReference type="RefSeq" id="XP_028023249.2">
    <property type="nucleotide sequence ID" value="XM_028167448.2"/>
</dbReference>
<accession>A0A452CJS1</accession>
<gene>
    <name evidence="3" type="primary">LOC114238347</name>
</gene>
<dbReference type="AlphaFoldDB" id="A0A452CJS1"/>
<organism evidence="2 3">
    <name type="scientific">Balaenoptera acutorostrata</name>
    <name type="common">Common minke whale</name>
    <name type="synonym">Balaena rostrata</name>
    <dbReference type="NCBI Taxonomy" id="9767"/>
    <lineage>
        <taxon>Eukaryota</taxon>
        <taxon>Metazoa</taxon>
        <taxon>Chordata</taxon>
        <taxon>Craniata</taxon>
        <taxon>Vertebrata</taxon>
        <taxon>Euteleostomi</taxon>
        <taxon>Mammalia</taxon>
        <taxon>Eutheria</taxon>
        <taxon>Laurasiatheria</taxon>
        <taxon>Artiodactyla</taxon>
        <taxon>Whippomorpha</taxon>
        <taxon>Cetacea</taxon>
        <taxon>Mysticeti</taxon>
        <taxon>Balaenopteridae</taxon>
        <taxon>Balaenoptera</taxon>
    </lineage>
</organism>
<dbReference type="Proteomes" id="UP001652580">
    <property type="component" value="Chromosome 14"/>
</dbReference>
<evidence type="ECO:0000256" key="1">
    <source>
        <dbReference type="SAM" id="MobiDB-lite"/>
    </source>
</evidence>
<reference evidence="3" key="1">
    <citation type="submission" date="2025-08" db="UniProtKB">
        <authorList>
            <consortium name="RefSeq"/>
        </authorList>
    </citation>
    <scope>IDENTIFICATION</scope>
</reference>
<dbReference type="GeneID" id="114238347"/>
<proteinExistence type="predicted"/>
<keyword evidence="2" id="KW-1185">Reference proteome</keyword>